<evidence type="ECO:0000313" key="2">
    <source>
        <dbReference type="EMBL" id="SDK40390.1"/>
    </source>
</evidence>
<dbReference type="EMBL" id="FNFH01000004">
    <property type="protein sequence ID" value="SDK40390.1"/>
    <property type="molecule type" value="Genomic_DNA"/>
</dbReference>
<organism evidence="2 3">
    <name type="scientific">Microbulbifer yueqingensis</name>
    <dbReference type="NCBI Taxonomy" id="658219"/>
    <lineage>
        <taxon>Bacteria</taxon>
        <taxon>Pseudomonadati</taxon>
        <taxon>Pseudomonadota</taxon>
        <taxon>Gammaproteobacteria</taxon>
        <taxon>Cellvibrionales</taxon>
        <taxon>Microbulbiferaceae</taxon>
        <taxon>Microbulbifer</taxon>
    </lineage>
</organism>
<evidence type="ECO:0008006" key="4">
    <source>
        <dbReference type="Google" id="ProtNLM"/>
    </source>
</evidence>
<dbReference type="Proteomes" id="UP000199305">
    <property type="component" value="Unassembled WGS sequence"/>
</dbReference>
<protein>
    <recommendedName>
        <fullName evidence="4">Lipoprotein</fullName>
    </recommendedName>
</protein>
<keyword evidence="3" id="KW-1185">Reference proteome</keyword>
<name>A0A1G9BMC7_9GAMM</name>
<keyword evidence="1" id="KW-0732">Signal</keyword>
<gene>
    <name evidence="2" type="ORF">SAMN05216212_2291</name>
</gene>
<dbReference type="AlphaFoldDB" id="A0A1G9BMC7"/>
<proteinExistence type="predicted"/>
<evidence type="ECO:0000256" key="1">
    <source>
        <dbReference type="SAM" id="SignalP"/>
    </source>
</evidence>
<feature type="signal peptide" evidence="1">
    <location>
        <begin position="1"/>
        <end position="23"/>
    </location>
</feature>
<sequence>MISTARLTALAAVLYALSGPAAAQAKFLGFQEDAPNPRVKVAPAEILLDIPMPVSGADLADLLARANSGLSLSAIKEEALRVYQQHLHRELSEELAERFADAEIPVVEGGAQLTLSNFLEVKAIKHFSELRKGSDQKLERGTVELEGVYRYQWRTADGTAMREGEVNLADLRIRESYKVKSDLGGNTQEDTTEEAIKRALSEMVEEMLDKSEDDFEPEQLRSLASL</sequence>
<accession>A0A1G9BMC7</accession>
<dbReference type="RefSeq" id="WP_091513799.1">
    <property type="nucleotide sequence ID" value="NZ_FNFH01000004.1"/>
</dbReference>
<dbReference type="OrthoDB" id="5738784at2"/>
<evidence type="ECO:0000313" key="3">
    <source>
        <dbReference type="Proteomes" id="UP000199305"/>
    </source>
</evidence>
<feature type="chain" id="PRO_5011540785" description="Lipoprotein" evidence="1">
    <location>
        <begin position="24"/>
        <end position="226"/>
    </location>
</feature>
<reference evidence="3" key="1">
    <citation type="submission" date="2016-10" db="EMBL/GenBank/DDBJ databases">
        <authorList>
            <person name="Varghese N."/>
            <person name="Submissions S."/>
        </authorList>
    </citation>
    <scope>NUCLEOTIDE SEQUENCE [LARGE SCALE GENOMIC DNA]</scope>
    <source>
        <strain evidence="3">CGMCC 1.10658</strain>
    </source>
</reference>